<evidence type="ECO:0000256" key="3">
    <source>
        <dbReference type="ARBA" id="ARBA00022833"/>
    </source>
</evidence>
<dbReference type="PROSITE" id="PS50016">
    <property type="entry name" value="ZF_PHD_2"/>
    <property type="match status" value="1"/>
</dbReference>
<keyword evidence="1" id="KW-0479">Metal-binding</keyword>
<dbReference type="EMBL" id="AHAT01038410">
    <property type="status" value="NOT_ANNOTATED_CDS"/>
    <property type="molecule type" value="Genomic_DNA"/>
</dbReference>
<feature type="domain" description="SAND" evidence="10">
    <location>
        <begin position="1"/>
        <end position="67"/>
    </location>
</feature>
<dbReference type="InterPro" id="IPR013083">
    <property type="entry name" value="Znf_RING/FYVE/PHD"/>
</dbReference>
<dbReference type="Pfam" id="PF01342">
    <property type="entry name" value="SAND"/>
    <property type="match status" value="2"/>
</dbReference>
<feature type="domain" description="Bromo" evidence="8">
    <location>
        <begin position="310"/>
        <end position="350"/>
    </location>
</feature>
<dbReference type="AlphaFoldDB" id="W5N196"/>
<keyword evidence="12" id="KW-1185">Reference proteome</keyword>
<dbReference type="InParanoid" id="W5N196"/>
<accession>W5N196</accession>
<evidence type="ECO:0000259" key="10">
    <source>
        <dbReference type="PROSITE" id="PS50864"/>
    </source>
</evidence>
<dbReference type="PROSITE" id="PS50864">
    <property type="entry name" value="SAND"/>
    <property type="match status" value="1"/>
</dbReference>
<dbReference type="InterPro" id="IPR043563">
    <property type="entry name" value="Sp110/Sp140/Sp140L-like"/>
</dbReference>
<dbReference type="Bgee" id="ENSLOCG00000011722">
    <property type="expression patterns" value="Expressed in ovary and 11 other cell types or tissues"/>
</dbReference>
<evidence type="ECO:0000256" key="1">
    <source>
        <dbReference type="ARBA" id="ARBA00022723"/>
    </source>
</evidence>
<dbReference type="GO" id="GO:0003677">
    <property type="term" value="F:DNA binding"/>
    <property type="evidence" value="ECO:0007669"/>
    <property type="project" value="InterPro"/>
</dbReference>
<dbReference type="PANTHER" id="PTHR46386">
    <property type="entry name" value="NUCLEAR BODY PROTEIN SP140"/>
    <property type="match status" value="1"/>
</dbReference>
<dbReference type="PRINTS" id="PR00503">
    <property type="entry name" value="BROMODOMAIN"/>
</dbReference>
<dbReference type="SMART" id="SM00258">
    <property type="entry name" value="SAND"/>
    <property type="match status" value="1"/>
</dbReference>
<dbReference type="SMART" id="SM00297">
    <property type="entry name" value="BROMO"/>
    <property type="match status" value="1"/>
</dbReference>
<feature type="region of interest" description="Disordered" evidence="7">
    <location>
        <begin position="62"/>
        <end position="127"/>
    </location>
</feature>
<dbReference type="SUPFAM" id="SSF57903">
    <property type="entry name" value="FYVE/PHD zinc finger"/>
    <property type="match status" value="1"/>
</dbReference>
<name>W5N196_LEPOC</name>
<dbReference type="SUPFAM" id="SSF63763">
    <property type="entry name" value="SAND domain-like"/>
    <property type="match status" value="2"/>
</dbReference>
<keyword evidence="3" id="KW-0862">Zinc</keyword>
<evidence type="ECO:0000313" key="11">
    <source>
        <dbReference type="Ensembl" id="ENSLOCP00000014405.1"/>
    </source>
</evidence>
<dbReference type="HOGENOM" id="CLU_030420_0_0_1"/>
<dbReference type="SUPFAM" id="SSF47370">
    <property type="entry name" value="Bromodomain"/>
    <property type="match status" value="1"/>
</dbReference>
<dbReference type="SMART" id="SM00249">
    <property type="entry name" value="PHD"/>
    <property type="match status" value="1"/>
</dbReference>
<feature type="compositionally biased region" description="Low complexity" evidence="7">
    <location>
        <begin position="106"/>
        <end position="115"/>
    </location>
</feature>
<organism evidence="11 12">
    <name type="scientific">Lepisosteus oculatus</name>
    <name type="common">Spotted gar</name>
    <dbReference type="NCBI Taxonomy" id="7918"/>
    <lineage>
        <taxon>Eukaryota</taxon>
        <taxon>Metazoa</taxon>
        <taxon>Chordata</taxon>
        <taxon>Craniata</taxon>
        <taxon>Vertebrata</taxon>
        <taxon>Euteleostomi</taxon>
        <taxon>Actinopterygii</taxon>
        <taxon>Neopterygii</taxon>
        <taxon>Holostei</taxon>
        <taxon>Semionotiformes</taxon>
        <taxon>Lepisosteidae</taxon>
        <taxon>Lepisosteus</taxon>
    </lineage>
</organism>
<dbReference type="Ensembl" id="ENSLOCT00000014434.1">
    <property type="protein sequence ID" value="ENSLOCP00000014405.1"/>
    <property type="gene ID" value="ENSLOCG00000011722.1"/>
</dbReference>
<dbReference type="PROSITE" id="PS50014">
    <property type="entry name" value="BROMODOMAIN_2"/>
    <property type="match status" value="1"/>
</dbReference>
<dbReference type="InterPro" id="IPR000770">
    <property type="entry name" value="SAND_dom"/>
</dbReference>
<dbReference type="InterPro" id="IPR001487">
    <property type="entry name" value="Bromodomain"/>
</dbReference>
<evidence type="ECO:0000313" key="12">
    <source>
        <dbReference type="Proteomes" id="UP000018468"/>
    </source>
</evidence>
<reference evidence="11" key="3">
    <citation type="submission" date="2025-09" db="UniProtKB">
        <authorList>
            <consortium name="Ensembl"/>
        </authorList>
    </citation>
    <scope>IDENTIFICATION</scope>
</reference>
<dbReference type="Gene3D" id="3.30.40.10">
    <property type="entry name" value="Zinc/RING finger domain, C3HC4 (zinc finger)"/>
    <property type="match status" value="1"/>
</dbReference>
<dbReference type="GeneTree" id="ENSGT00940000155124"/>
<evidence type="ECO:0000256" key="4">
    <source>
        <dbReference type="ARBA" id="ARBA00023117"/>
    </source>
</evidence>
<evidence type="ECO:0000259" key="8">
    <source>
        <dbReference type="PROSITE" id="PS50014"/>
    </source>
</evidence>
<evidence type="ECO:0000256" key="2">
    <source>
        <dbReference type="ARBA" id="ARBA00022771"/>
    </source>
</evidence>
<dbReference type="Gene3D" id="3.10.390.10">
    <property type="entry name" value="SAND domain-like"/>
    <property type="match status" value="2"/>
</dbReference>
<keyword evidence="2 6" id="KW-0863">Zinc-finger</keyword>
<dbReference type="STRING" id="7918.ENSLOCP00000014405"/>
<dbReference type="EMBL" id="AHAT01038409">
    <property type="status" value="NOT_ANNOTATED_CDS"/>
    <property type="molecule type" value="Genomic_DNA"/>
</dbReference>
<dbReference type="InterPro" id="IPR010919">
    <property type="entry name" value="SAND-like_dom_sf"/>
</dbReference>
<dbReference type="Gene3D" id="1.20.920.10">
    <property type="entry name" value="Bromodomain-like"/>
    <property type="match status" value="1"/>
</dbReference>
<reference evidence="12" key="1">
    <citation type="submission" date="2011-12" db="EMBL/GenBank/DDBJ databases">
        <title>The Draft Genome of Lepisosteus oculatus.</title>
        <authorList>
            <consortium name="The Broad Institute Genome Assembly &amp; Analysis Group"/>
            <consortium name="Computational R&amp;D Group"/>
            <consortium name="and Sequencing Platform"/>
            <person name="Di Palma F."/>
            <person name="Alfoldi J."/>
            <person name="Johnson J."/>
            <person name="Berlin A."/>
            <person name="Gnerre S."/>
            <person name="Jaffe D."/>
            <person name="MacCallum I."/>
            <person name="Young S."/>
            <person name="Walker B.J."/>
            <person name="Lander E.S."/>
            <person name="Lindblad-Toh K."/>
        </authorList>
    </citation>
    <scope>NUCLEOTIDE SEQUENCE [LARGE SCALE GENOMIC DNA]</scope>
</reference>
<evidence type="ECO:0000256" key="7">
    <source>
        <dbReference type="SAM" id="MobiDB-lite"/>
    </source>
</evidence>
<sequence length="365" mass="41341">ELVLPVTCGGKQGRFDVGKYLEGQPCVLANRKWMSPREFEEHGGKGRNHKWKSSIRYKSRPLGALLEGDQPAKPVPKRKPTRSQSQSFQIKSTASPEVKRRKRSSSADSVRAAARSAEESPGEPGDLETNCSSFSAACHGRCIRTFRQWCTPLEFCRTGTPGADEGNWAQSIWHMGVPLANLIQLGILRPHPEDCSCVKCVPVVKKNKDKPDECKSCGQGRDLLCCDQCFRLFHSECHLPPLPGQADPQAEWICTLCEFSRTLVLLPGIHSRSEVLGLEMQSQQAKCVYLLLRLYCKQNSGPFTKNPSSIIKRPMWLDKVKEKLLQQKYQQVGQFVRDVRLIFQNCVQYNKVRTWEGLEFFFPEQ</sequence>
<feature type="compositionally biased region" description="Polar residues" evidence="7">
    <location>
        <begin position="82"/>
        <end position="95"/>
    </location>
</feature>
<evidence type="ECO:0000259" key="9">
    <source>
        <dbReference type="PROSITE" id="PS50016"/>
    </source>
</evidence>
<feature type="domain" description="PHD-type" evidence="9">
    <location>
        <begin position="211"/>
        <end position="260"/>
    </location>
</feature>
<dbReference type="InterPro" id="IPR011011">
    <property type="entry name" value="Znf_FYVE_PHD"/>
</dbReference>
<dbReference type="Proteomes" id="UP000018468">
    <property type="component" value="Linkage group LG12"/>
</dbReference>
<protein>
    <recommendedName>
        <fullName evidence="13">SP110 nuclear body protein, tandem duplicate 1</fullName>
    </recommendedName>
</protein>
<dbReference type="InterPro" id="IPR019787">
    <property type="entry name" value="Znf_PHD-finger"/>
</dbReference>
<evidence type="ECO:0000256" key="6">
    <source>
        <dbReference type="PROSITE-ProRule" id="PRU00146"/>
    </source>
</evidence>
<evidence type="ECO:0008006" key="13">
    <source>
        <dbReference type="Google" id="ProtNLM"/>
    </source>
</evidence>
<dbReference type="PANTHER" id="PTHR46386:SF1">
    <property type="entry name" value="NUCLEAR BODY PROTEIN SP140-LIKE PROTEIN"/>
    <property type="match status" value="1"/>
</dbReference>
<dbReference type="eggNOG" id="KOG2177">
    <property type="taxonomic scope" value="Eukaryota"/>
</dbReference>
<dbReference type="InterPro" id="IPR001965">
    <property type="entry name" value="Znf_PHD"/>
</dbReference>
<dbReference type="GO" id="GO:0008270">
    <property type="term" value="F:zinc ion binding"/>
    <property type="evidence" value="ECO:0007669"/>
    <property type="project" value="UniProtKB-KW"/>
</dbReference>
<evidence type="ECO:0000256" key="5">
    <source>
        <dbReference type="PROSITE-ProRule" id="PRU00035"/>
    </source>
</evidence>
<dbReference type="Pfam" id="PF00628">
    <property type="entry name" value="PHD"/>
    <property type="match status" value="1"/>
</dbReference>
<dbReference type="InterPro" id="IPR036427">
    <property type="entry name" value="Bromodomain-like_sf"/>
</dbReference>
<reference evidence="11" key="2">
    <citation type="submission" date="2025-08" db="UniProtKB">
        <authorList>
            <consortium name="Ensembl"/>
        </authorList>
    </citation>
    <scope>IDENTIFICATION</scope>
</reference>
<dbReference type="Pfam" id="PF00439">
    <property type="entry name" value="Bromodomain"/>
    <property type="match status" value="1"/>
</dbReference>
<proteinExistence type="predicted"/>
<dbReference type="OMA" id="TIRCANT"/>
<keyword evidence="4 5" id="KW-0103">Bromodomain</keyword>